<sequence>MTDMLPTILTLLMLASFALIAGGLHLILRRKDRRKGALMLACAAVFVGNIVILTI</sequence>
<keyword evidence="3" id="KW-1185">Reference proteome</keyword>
<dbReference type="Proteomes" id="UP000788153">
    <property type="component" value="Unassembled WGS sequence"/>
</dbReference>
<reference evidence="2 3" key="1">
    <citation type="submission" date="2020-03" db="EMBL/GenBank/DDBJ databases">
        <title>Genomic Encyclopedia of Type Strains, Phase IV (KMG-IV): sequencing the most valuable type-strain genomes for metagenomic binning, comparative biology and taxonomic classification.</title>
        <authorList>
            <person name="Goeker M."/>
        </authorList>
    </citation>
    <scope>NUCLEOTIDE SEQUENCE [LARGE SCALE GENOMIC DNA]</scope>
    <source>
        <strain evidence="2 3">DSM 22753</strain>
    </source>
</reference>
<keyword evidence="1" id="KW-1133">Transmembrane helix</keyword>
<accession>A0ABX0U6H4</accession>
<protein>
    <submittedName>
        <fullName evidence="2">Uncharacterized membrane protein YgdD (TMEM256/DUF423 family)</fullName>
    </submittedName>
</protein>
<dbReference type="EMBL" id="JAASQP010000001">
    <property type="protein sequence ID" value="NIJ25016.1"/>
    <property type="molecule type" value="Genomic_DNA"/>
</dbReference>
<dbReference type="RefSeq" id="WP_166745511.1">
    <property type="nucleotide sequence ID" value="NZ_BAAAEV010000001.1"/>
</dbReference>
<name>A0ABX0U6H4_9SPHN</name>
<proteinExistence type="predicted"/>
<comment type="caution">
    <text evidence="2">The sequence shown here is derived from an EMBL/GenBank/DDBJ whole genome shotgun (WGS) entry which is preliminary data.</text>
</comment>
<evidence type="ECO:0000313" key="3">
    <source>
        <dbReference type="Proteomes" id="UP000788153"/>
    </source>
</evidence>
<organism evidence="2 3">
    <name type="scientific">Sphingomonas japonica</name>
    <dbReference type="NCBI Taxonomy" id="511662"/>
    <lineage>
        <taxon>Bacteria</taxon>
        <taxon>Pseudomonadati</taxon>
        <taxon>Pseudomonadota</taxon>
        <taxon>Alphaproteobacteria</taxon>
        <taxon>Sphingomonadales</taxon>
        <taxon>Sphingomonadaceae</taxon>
        <taxon>Sphingomonas</taxon>
    </lineage>
</organism>
<evidence type="ECO:0000256" key="1">
    <source>
        <dbReference type="SAM" id="Phobius"/>
    </source>
</evidence>
<feature type="transmembrane region" description="Helical" evidence="1">
    <location>
        <begin position="37"/>
        <end position="54"/>
    </location>
</feature>
<feature type="transmembrane region" description="Helical" evidence="1">
    <location>
        <begin position="6"/>
        <end position="28"/>
    </location>
</feature>
<keyword evidence="1" id="KW-0472">Membrane</keyword>
<evidence type="ECO:0000313" key="2">
    <source>
        <dbReference type="EMBL" id="NIJ25016.1"/>
    </source>
</evidence>
<keyword evidence="1" id="KW-0812">Transmembrane</keyword>
<gene>
    <name evidence="2" type="ORF">FHT01_002558</name>
</gene>